<protein>
    <recommendedName>
        <fullName evidence="1">YpoC-like domain-containing protein</fullName>
    </recommendedName>
</protein>
<dbReference type="PATRIC" id="fig|1459.3.peg.2311"/>
<feature type="domain" description="YpoC-like" evidence="1">
    <location>
        <begin position="62"/>
        <end position="167"/>
    </location>
</feature>
<accession>A0A0M0GBX7</accession>
<proteinExistence type="predicted"/>
<reference evidence="3" key="1">
    <citation type="submission" date="2015-07" db="EMBL/GenBank/DDBJ databases">
        <title>Fjat-10036 dsm4.</title>
        <authorList>
            <person name="Liu B."/>
            <person name="Wang J."/>
            <person name="Zhu Y."/>
            <person name="Liu G."/>
            <person name="Chen Q."/>
            <person name="Chen Z."/>
            <person name="Lan J."/>
            <person name="Che J."/>
            <person name="Ge C."/>
            <person name="Shi H."/>
            <person name="Pan Z."/>
            <person name="Liu X."/>
        </authorList>
    </citation>
    <scope>NUCLEOTIDE SEQUENCE [LARGE SCALE GENOMIC DNA]</scope>
    <source>
        <strain evidence="3">DSM 4</strain>
    </source>
</reference>
<gene>
    <name evidence="2" type="ORF">AF332_10845</name>
</gene>
<dbReference type="Pfam" id="PF21747">
    <property type="entry name" value="YpoC"/>
    <property type="match status" value="1"/>
</dbReference>
<dbReference type="Proteomes" id="UP000037109">
    <property type="component" value="Unassembled WGS sequence"/>
</dbReference>
<name>A0A0M0GBX7_SPOGL</name>
<keyword evidence="3" id="KW-1185">Reference proteome</keyword>
<evidence type="ECO:0000313" key="3">
    <source>
        <dbReference type="Proteomes" id="UP000037109"/>
    </source>
</evidence>
<dbReference type="AlphaFoldDB" id="A0A0M0GBX7"/>
<dbReference type="EMBL" id="LGUF01000007">
    <property type="protein sequence ID" value="KON87268.1"/>
    <property type="molecule type" value="Genomic_DNA"/>
</dbReference>
<dbReference type="OrthoDB" id="2360594at2"/>
<dbReference type="RefSeq" id="WP_053434612.1">
    <property type="nucleotide sequence ID" value="NZ_LGUF01000007.1"/>
</dbReference>
<dbReference type="InterPro" id="IPR048427">
    <property type="entry name" value="YpoC"/>
</dbReference>
<evidence type="ECO:0000313" key="2">
    <source>
        <dbReference type="EMBL" id="KON87268.1"/>
    </source>
</evidence>
<dbReference type="STRING" id="1459.AF332_10845"/>
<organism evidence="2 3">
    <name type="scientific">Sporosarcina globispora</name>
    <name type="common">Bacillus globisporus</name>
    <dbReference type="NCBI Taxonomy" id="1459"/>
    <lineage>
        <taxon>Bacteria</taxon>
        <taxon>Bacillati</taxon>
        <taxon>Bacillota</taxon>
        <taxon>Bacilli</taxon>
        <taxon>Bacillales</taxon>
        <taxon>Caryophanaceae</taxon>
        <taxon>Sporosarcina</taxon>
    </lineage>
</organism>
<sequence>MTGVLTIPVTEQLCHTLFYKKEDSLAVKEECLSVYHPLPPLLYEAAFYNGIPAIRPWENSENCILALMKEWAGQKHQLDRHFSNRDQKAAAEPMKVSIGIFLQLLYWANNKPVNLQSDPGYLAIKPVNLNERLNFILVRPASYHSYIQLSELMSEMEKQYMKMLALDKMKKKRLEN</sequence>
<evidence type="ECO:0000259" key="1">
    <source>
        <dbReference type="Pfam" id="PF21747"/>
    </source>
</evidence>
<comment type="caution">
    <text evidence="2">The sequence shown here is derived from an EMBL/GenBank/DDBJ whole genome shotgun (WGS) entry which is preliminary data.</text>
</comment>